<evidence type="ECO:0000256" key="1">
    <source>
        <dbReference type="SAM" id="MobiDB-lite"/>
    </source>
</evidence>
<evidence type="ECO:0000313" key="3">
    <source>
        <dbReference type="Proteomes" id="UP001156690"/>
    </source>
</evidence>
<evidence type="ECO:0000313" key="2">
    <source>
        <dbReference type="EMBL" id="GLQ72742.1"/>
    </source>
</evidence>
<keyword evidence="3" id="KW-1185">Reference proteome</keyword>
<dbReference type="RefSeq" id="WP_126608224.1">
    <property type="nucleotide sequence ID" value="NZ_AP025144.1"/>
</dbReference>
<name>A0AAV5NQ29_9VIBR</name>
<sequence length="416" mass="45731">MSTQPFIFGGNTGRSYQDIKRIRDQAEALKPSGRISGGISGFGDGLSALGRALLYRMTTDKADKLEEKGRQSFNAEFHQWANQPDFKSSEIAQQSQKPPSTFGGIDPRLVKMSSNSFATPGQQALMQMVLKRQMDASAPSDPLKQVQLQKAQLELEKMRNPERAVIQGADGFKYYQDTGERVLPGVEIPNDPLRDIQLQKAQLELEKMQSPQENYRQVSGDTATAMGLDGKKFYNIAPDGKVSQIGGAGVNVNVGGFNESQAKAAGFADRMIQSENVLRDVEQAGTGILDNIASKLPGSNFMVSDDYKLYDQAQRDFINAVLRRESGAVISDQEFDNARKQYFPQPGDTTEVMEQKRRNRETAIFGIGRAAGGNYNAPQIKVAQENEGSLPQAGQVIGGYRFKGGDPGDQNNWEKQ</sequence>
<dbReference type="AlphaFoldDB" id="A0AAV5NQ29"/>
<gene>
    <name evidence="2" type="ORF">GCM10007932_21020</name>
</gene>
<protein>
    <submittedName>
        <fullName evidence="2">Uncharacterized protein</fullName>
    </submittedName>
</protein>
<dbReference type="EMBL" id="BSNX01000020">
    <property type="protein sequence ID" value="GLQ72742.1"/>
    <property type="molecule type" value="Genomic_DNA"/>
</dbReference>
<feature type="region of interest" description="Disordered" evidence="1">
    <location>
        <begin position="386"/>
        <end position="416"/>
    </location>
</feature>
<comment type="caution">
    <text evidence="2">The sequence shown here is derived from an EMBL/GenBank/DDBJ whole genome shotgun (WGS) entry which is preliminary data.</text>
</comment>
<dbReference type="Proteomes" id="UP001156690">
    <property type="component" value="Unassembled WGS sequence"/>
</dbReference>
<reference evidence="3" key="1">
    <citation type="journal article" date="2019" name="Int. J. Syst. Evol. Microbiol.">
        <title>The Global Catalogue of Microorganisms (GCM) 10K type strain sequencing project: providing services to taxonomists for standard genome sequencing and annotation.</title>
        <authorList>
            <consortium name="The Broad Institute Genomics Platform"/>
            <consortium name="The Broad Institute Genome Sequencing Center for Infectious Disease"/>
            <person name="Wu L."/>
            <person name="Ma J."/>
        </authorList>
    </citation>
    <scope>NUCLEOTIDE SEQUENCE [LARGE SCALE GENOMIC DNA]</scope>
    <source>
        <strain evidence="3">NBRC 15640</strain>
    </source>
</reference>
<organism evidence="2 3">
    <name type="scientific">Vibrio penaeicida</name>
    <dbReference type="NCBI Taxonomy" id="104609"/>
    <lineage>
        <taxon>Bacteria</taxon>
        <taxon>Pseudomonadati</taxon>
        <taxon>Pseudomonadota</taxon>
        <taxon>Gammaproteobacteria</taxon>
        <taxon>Vibrionales</taxon>
        <taxon>Vibrionaceae</taxon>
        <taxon>Vibrio</taxon>
    </lineage>
</organism>
<accession>A0AAV5NQ29</accession>
<proteinExistence type="predicted"/>